<dbReference type="GeneID" id="19894592"/>
<evidence type="ECO:0000313" key="3">
    <source>
        <dbReference type="Proteomes" id="UP000011958"/>
    </source>
</evidence>
<reference evidence="3" key="1">
    <citation type="journal article" date="2016" name="Nat. Commun.">
        <title>Genome analysis of three Pneumocystis species reveals adaptation mechanisms to life exclusively in mammalian hosts.</title>
        <authorList>
            <person name="Ma L."/>
            <person name="Chen Z."/>
            <person name="Huang D.W."/>
            <person name="Kutty G."/>
            <person name="Ishihara M."/>
            <person name="Wang H."/>
            <person name="Abouelleil A."/>
            <person name="Bishop L."/>
            <person name="Davey E."/>
            <person name="Deng R."/>
            <person name="Deng X."/>
            <person name="Fan L."/>
            <person name="Fantoni G."/>
            <person name="Fitzgerald M."/>
            <person name="Gogineni E."/>
            <person name="Goldberg J.M."/>
            <person name="Handley G."/>
            <person name="Hu X."/>
            <person name="Huber C."/>
            <person name="Jiao X."/>
            <person name="Jones K."/>
            <person name="Levin J.Z."/>
            <person name="Liu Y."/>
            <person name="Macdonald P."/>
            <person name="Melnikov A."/>
            <person name="Raley C."/>
            <person name="Sassi M."/>
            <person name="Sherman B.T."/>
            <person name="Song X."/>
            <person name="Sykes S."/>
            <person name="Tran B."/>
            <person name="Walsh L."/>
            <person name="Xia Y."/>
            <person name="Yang J."/>
            <person name="Young S."/>
            <person name="Zeng Q."/>
            <person name="Zheng X."/>
            <person name="Stephens R."/>
            <person name="Nusbaum C."/>
            <person name="Birren B.W."/>
            <person name="Azadi P."/>
            <person name="Lempicki R.A."/>
            <person name="Cuomo C.A."/>
            <person name="Kovacs J.A."/>
        </authorList>
    </citation>
    <scope>NUCLEOTIDE SEQUENCE [LARGE SCALE GENOMIC DNA]</scope>
    <source>
        <strain evidence="3">B123</strain>
    </source>
</reference>
<sequence>MIEEKFINDIDIEKSGTDKNIDGNIDGNINGDTESVKAIYIKENFTQKRQKSCLSTCTIQRRSGKIWNHDNEQRNLLGRSSSDIGVKYRSNTFTTLSASSDTDSLLTIEMQETLESEKILDSSDKLSEGSDNLLNEAPDSSNSLVSDSSNSLVSESLNTLKRSKRYRHQPIRHIFKEKVYKEFPWESLQEKDNLLSKEEFHKNENFMKNNFEKKKAIKFKSVLSIIEEISKSTSELLNTGLQYVEMPNSLYESSITESEKSIDIPFPSPTITLQQGENIYGNEEIEEQPNRTSLFRRSIFGGYIPENNFQSIKLALKEIVQDNKKLREKKGLSDKHMQYSSVENGSTNNLINSNISVLAQNDLKSNKLSKVNKEHQNNHTFMNRFSESRLSLQETSNLNNSFEFLLENYKNYKLTTIKGSPDSTFALNIQKDVDGKSISKEKNIKNISFEAKRIANNENIRPNDDSLFNLKNSNKISRNYNYNDSSILDFNQVNKQTNPEDFSSIDSCNNTYPIHTEQFNENEGSDLNSDKLSSWLLSVKNKYQNIDLEKICDICNSTDLDSKHSSQMENNQIINIFSFSKLGNKSSFIVKKTFNSFKKK</sequence>
<organism evidence="2 3">
    <name type="scientific">Pneumocystis murina (strain B123)</name>
    <name type="common">Mouse pneumocystis pneumonia agent</name>
    <name type="synonym">Pneumocystis carinii f. sp. muris</name>
    <dbReference type="NCBI Taxonomy" id="1069680"/>
    <lineage>
        <taxon>Eukaryota</taxon>
        <taxon>Fungi</taxon>
        <taxon>Dikarya</taxon>
        <taxon>Ascomycota</taxon>
        <taxon>Taphrinomycotina</taxon>
        <taxon>Pneumocystomycetes</taxon>
        <taxon>Pneumocystaceae</taxon>
        <taxon>Pneumocystis</taxon>
    </lineage>
</organism>
<dbReference type="Proteomes" id="UP000011958">
    <property type="component" value="Unassembled WGS sequence"/>
</dbReference>
<evidence type="ECO:0000256" key="1">
    <source>
        <dbReference type="SAM" id="MobiDB-lite"/>
    </source>
</evidence>
<gene>
    <name evidence="2" type="ORF">PNEG_00894</name>
</gene>
<protein>
    <submittedName>
        <fullName evidence="2">Uncharacterized protein</fullName>
    </submittedName>
</protein>
<feature type="compositionally biased region" description="Low complexity" evidence="1">
    <location>
        <begin position="139"/>
        <end position="149"/>
    </location>
</feature>
<dbReference type="HOGENOM" id="CLU_455011_0_0_1"/>
<keyword evidence="3" id="KW-1185">Reference proteome</keyword>
<feature type="compositionally biased region" description="Basic and acidic residues" evidence="1">
    <location>
        <begin position="119"/>
        <end position="128"/>
    </location>
</feature>
<dbReference type="EMBL" id="AFWA02000003">
    <property type="protein sequence ID" value="EMR10745.1"/>
    <property type="molecule type" value="Genomic_DNA"/>
</dbReference>
<feature type="region of interest" description="Disordered" evidence="1">
    <location>
        <begin position="119"/>
        <end position="149"/>
    </location>
</feature>
<dbReference type="VEuPathDB" id="FungiDB:PNEG_00894"/>
<proteinExistence type="predicted"/>
<accession>M7PA73</accession>
<comment type="caution">
    <text evidence="2">The sequence shown here is derived from an EMBL/GenBank/DDBJ whole genome shotgun (WGS) entry which is preliminary data.</text>
</comment>
<dbReference type="RefSeq" id="XP_007872805.1">
    <property type="nucleotide sequence ID" value="XM_007874614.1"/>
</dbReference>
<evidence type="ECO:0000313" key="2">
    <source>
        <dbReference type="EMBL" id="EMR10745.1"/>
    </source>
</evidence>
<name>M7PA73_PNEMU</name>
<dbReference type="AlphaFoldDB" id="M7PA73"/>
<dbReference type="OrthoDB" id="10662558at2759"/>